<protein>
    <submittedName>
        <fullName evidence="5">Ankyrin repeat domain-containing protein</fullName>
    </submittedName>
</protein>
<keyword evidence="1" id="KW-0677">Repeat</keyword>
<evidence type="ECO:0000256" key="3">
    <source>
        <dbReference type="PROSITE-ProRule" id="PRU00023"/>
    </source>
</evidence>
<name>A0ABV8CE74_9GAMM</name>
<feature type="region of interest" description="Disordered" evidence="4">
    <location>
        <begin position="662"/>
        <end position="689"/>
    </location>
</feature>
<dbReference type="SUPFAM" id="SSF52540">
    <property type="entry name" value="P-loop containing nucleoside triphosphate hydrolases"/>
    <property type="match status" value="1"/>
</dbReference>
<gene>
    <name evidence="5" type="ORF">ACFORL_04025</name>
</gene>
<comment type="caution">
    <text evidence="5">The sequence shown here is derived from an EMBL/GenBank/DDBJ whole genome shotgun (WGS) entry which is preliminary data.</text>
</comment>
<feature type="repeat" description="ANK" evidence="3">
    <location>
        <begin position="899"/>
        <end position="931"/>
    </location>
</feature>
<feature type="repeat" description="ANK" evidence="3">
    <location>
        <begin position="866"/>
        <end position="898"/>
    </location>
</feature>
<dbReference type="InterPro" id="IPR027417">
    <property type="entry name" value="P-loop_NTPase"/>
</dbReference>
<dbReference type="PANTHER" id="PTHR24201:SF2">
    <property type="entry name" value="ANKYRIN REPEAT DOMAIN-CONTAINING PROTEIN 42"/>
    <property type="match status" value="1"/>
</dbReference>
<sequence length="1567" mass="174357">MLSILFDLNHITKEEILTHQELIQGILSNELRYPQVKPLKGANYQEKPVFRAKINRKQRLIYTWLKHEGKNKLLILAVNNHNYNRLKRQLASLGEPKHQELEIPETQTLPANNPPPAPEQPLEFVPAIPYRGSTLILDSGQQKACELSKPIVFLGPPGAGKTSILFSVMQQMLNAKPVIDNEKQNEVLPCLFLSPSDPLVNNHQAMYQAEWSIEEAPAISAVFSTWQRLLQNNYPDCRMLNSADFAEWLKSQKVDEPANTVHYEFSLIAALGPDKYCELGQRQCHYSAKDPSHGNDNAVKQKLFIGLLAKWQVHLLANGFLDPMVSALPQKAPCYSSIYLDETQNLPPIAVRELVRLTRDRQVVAALDSDQALFSSPYMHNCLKEILYDINHPYTEHSLLTDWRSRPEVTAVGNHLLDVKYEMDTGSGKRRPYRKIQSALPEGGQVNQIHNTHLPAIKPYGQYAGTVVIVFEECSQKEREHIKDVLGCSNILTPAQAIGLDFDTVILWNPFSQARGIKSLTKKNPNLELTLDQWNALNALYVALKRAQLRLFIYDKEQPRWQKLAQTLLGEIAVLDANNLKLPVKSENEQARWQAQADHHLQNSNFEQARIIMKDHLQLPDQKIDHIINSSLEAQAAANPTTLAPSVKEPQPAPKPVANIPAAQAAGRSRPVVVSSVKPKSEKNTRAASPAAIVRKNQAVNNLVQQIKNGTTGAIKRLLESPQAEQYLLDTSILTITLMEWLLDEHQPKLLATINQLFPAPQKNTKKNSVKPVPRSVIRALCTTYNGISLFKQIFCELSHHNPALLKRILDSAGKEPCVAACLNATVTLGRRKAGYFAIICAKNGDLETLRFLKQAGANLDIEDEQGRRPMHAAAKNNHVEILDFLLKAGAAIDASGDDCSTPLFVAARAGAINAVQFLHQAGADPQAANSDGDTPAYVAAVNDQVEVLQYLQQIGVNLQSPIEDGSTPFFAAALGGAVNALKFLYKDGANPNVADSIGETPAYAAAQYGQVEALRFLDLIGADLNILTPEGYTPLFIAAEYGHVETVRFLHQAGSALDIVAKDGFTPLYCAAAEGKLEVINYLLEHNVSPFNPVTVKSESLELYIARKQFLALRQVKQFIKDQTDLSSEAPDISVLPHEIAKLMGHTEIAALLEQYHQNQKQRSPITRIGFFNQPELAPEQTENRAVTASASSSQNETLERIIQQIGKGKASAFWRLLESSQVASYLSDMSIFTYMSVLKWLATRHSSSLKTAIIQLITAMQQKTLNEAELKHFRTLMFSQDQDDLCLLIIIGPEIGDNYNLLEFLLNILGKQEVKLFLSKPFAGDSIIPAIYEPHNTKWLQFLKQAGISLDQTFKQDIHLTHIAAAAGDIATLTFLKAEGIRFDKHSTEGMTPAFYAAARGRVNVLQFLHEQKISLDDVNTENQTAAHVAARYNQIDVLEFYHSLKLPLDKLDSNGLSPAFLASLLGKQEAVSFLLDHQACECVASTFPVNALKALANLLHKKELHNKLQTLLDDKIRLFPQCENIPIFPHEIAALHGGKKLVNLILNHPHYQQPDVWGKYAWTP</sequence>
<dbReference type="Pfam" id="PF12796">
    <property type="entry name" value="Ank_2"/>
    <property type="match status" value="3"/>
</dbReference>
<dbReference type="PROSITE" id="PS50297">
    <property type="entry name" value="ANK_REP_REGION"/>
    <property type="match status" value="7"/>
</dbReference>
<feature type="repeat" description="ANK" evidence="3">
    <location>
        <begin position="998"/>
        <end position="1030"/>
    </location>
</feature>
<proteinExistence type="predicted"/>
<feature type="repeat" description="ANK" evidence="3">
    <location>
        <begin position="965"/>
        <end position="997"/>
    </location>
</feature>
<dbReference type="Pfam" id="PF00023">
    <property type="entry name" value="Ank"/>
    <property type="match status" value="1"/>
</dbReference>
<feature type="compositionally biased region" description="Low complexity" evidence="4">
    <location>
        <begin position="668"/>
        <end position="678"/>
    </location>
</feature>
<dbReference type="PROSITE" id="PS50088">
    <property type="entry name" value="ANK_REPEAT"/>
    <property type="match status" value="7"/>
</dbReference>
<evidence type="ECO:0000256" key="1">
    <source>
        <dbReference type="ARBA" id="ARBA00022737"/>
    </source>
</evidence>
<evidence type="ECO:0000256" key="2">
    <source>
        <dbReference type="ARBA" id="ARBA00023043"/>
    </source>
</evidence>
<dbReference type="InterPro" id="IPR050776">
    <property type="entry name" value="Ank_Repeat/CDKN_Inhibitor"/>
</dbReference>
<dbReference type="Gene3D" id="1.25.40.20">
    <property type="entry name" value="Ankyrin repeat-containing domain"/>
    <property type="match status" value="2"/>
</dbReference>
<feature type="repeat" description="ANK" evidence="3">
    <location>
        <begin position="1064"/>
        <end position="1090"/>
    </location>
</feature>
<dbReference type="EMBL" id="JBHSAB010000004">
    <property type="protein sequence ID" value="MFC3908242.1"/>
    <property type="molecule type" value="Genomic_DNA"/>
</dbReference>
<reference evidence="6" key="1">
    <citation type="journal article" date="2019" name="Int. J. Syst. Evol. Microbiol.">
        <title>The Global Catalogue of Microorganisms (GCM) 10K type strain sequencing project: providing services to taxonomists for standard genome sequencing and annotation.</title>
        <authorList>
            <consortium name="The Broad Institute Genomics Platform"/>
            <consortium name="The Broad Institute Genome Sequencing Center for Infectious Disease"/>
            <person name="Wu L."/>
            <person name="Ma J."/>
        </authorList>
    </citation>
    <scope>NUCLEOTIDE SEQUENCE [LARGE SCALE GENOMIC DNA]</scope>
    <source>
        <strain evidence="6">CCUG 59858</strain>
    </source>
</reference>
<feature type="repeat" description="ANK" evidence="3">
    <location>
        <begin position="932"/>
        <end position="964"/>
    </location>
</feature>
<dbReference type="Gene3D" id="3.40.50.300">
    <property type="entry name" value="P-loop containing nucleotide triphosphate hydrolases"/>
    <property type="match status" value="2"/>
</dbReference>
<evidence type="ECO:0000256" key="4">
    <source>
        <dbReference type="SAM" id="MobiDB-lite"/>
    </source>
</evidence>
<evidence type="ECO:0000313" key="6">
    <source>
        <dbReference type="Proteomes" id="UP001595758"/>
    </source>
</evidence>
<feature type="repeat" description="ANK" evidence="3">
    <location>
        <begin position="1031"/>
        <end position="1063"/>
    </location>
</feature>
<dbReference type="InterPro" id="IPR036770">
    <property type="entry name" value="Ankyrin_rpt-contain_sf"/>
</dbReference>
<dbReference type="SMART" id="SM00248">
    <property type="entry name" value="ANK"/>
    <property type="match status" value="12"/>
</dbReference>
<accession>A0ABV8CE74</accession>
<dbReference type="InterPro" id="IPR002110">
    <property type="entry name" value="Ankyrin_rpt"/>
</dbReference>
<dbReference type="Proteomes" id="UP001595758">
    <property type="component" value="Unassembled WGS sequence"/>
</dbReference>
<evidence type="ECO:0000313" key="5">
    <source>
        <dbReference type="EMBL" id="MFC3908242.1"/>
    </source>
</evidence>
<dbReference type="SUPFAM" id="SSF48403">
    <property type="entry name" value="Ankyrin repeat"/>
    <property type="match status" value="2"/>
</dbReference>
<organism evidence="5 6">
    <name type="scientific">Legionella dresdenensis</name>
    <dbReference type="NCBI Taxonomy" id="450200"/>
    <lineage>
        <taxon>Bacteria</taxon>
        <taxon>Pseudomonadati</taxon>
        <taxon>Pseudomonadota</taxon>
        <taxon>Gammaproteobacteria</taxon>
        <taxon>Legionellales</taxon>
        <taxon>Legionellaceae</taxon>
        <taxon>Legionella</taxon>
    </lineage>
</organism>
<keyword evidence="2 3" id="KW-0040">ANK repeat</keyword>
<dbReference type="PANTHER" id="PTHR24201">
    <property type="entry name" value="ANK_REP_REGION DOMAIN-CONTAINING PROTEIN"/>
    <property type="match status" value="1"/>
</dbReference>
<keyword evidence="6" id="KW-1185">Reference proteome</keyword>
<dbReference type="RefSeq" id="WP_382341337.1">
    <property type="nucleotide sequence ID" value="NZ_JBHSAB010000004.1"/>
</dbReference>